<dbReference type="Pfam" id="PF23220">
    <property type="entry name" value="HAT_Syf1_M"/>
    <property type="match status" value="1"/>
</dbReference>
<dbReference type="SMART" id="SM00386">
    <property type="entry name" value="HAT"/>
    <property type="match status" value="11"/>
</dbReference>
<feature type="repeat" description="TPR" evidence="9">
    <location>
        <begin position="404"/>
        <end position="437"/>
    </location>
</feature>
<keyword evidence="5" id="KW-0677">Repeat</keyword>
<evidence type="ECO:0000313" key="14">
    <source>
        <dbReference type="Proteomes" id="UP000492821"/>
    </source>
</evidence>
<keyword evidence="4" id="KW-0747">Spliceosome</keyword>
<dbReference type="InterPro" id="IPR055433">
    <property type="entry name" value="HAT_Syf1-like_N"/>
</dbReference>
<keyword evidence="3" id="KW-0507">mRNA processing</keyword>
<evidence type="ECO:0000256" key="2">
    <source>
        <dbReference type="ARBA" id="ARBA00008644"/>
    </source>
</evidence>
<dbReference type="InterPro" id="IPR055430">
    <property type="entry name" value="HAT_Syf1_CNRKL1_C"/>
</dbReference>
<evidence type="ECO:0000259" key="13">
    <source>
        <dbReference type="Pfam" id="PF23233"/>
    </source>
</evidence>
<evidence type="ECO:0000256" key="4">
    <source>
        <dbReference type="ARBA" id="ARBA00022728"/>
    </source>
</evidence>
<proteinExistence type="inferred from homology"/>
<evidence type="ECO:0000259" key="11">
    <source>
        <dbReference type="Pfam" id="PF23220"/>
    </source>
</evidence>
<comment type="similarity">
    <text evidence="2">Belongs to the crooked-neck family.</text>
</comment>
<dbReference type="GO" id="GO:0071014">
    <property type="term" value="C:post-mRNA release spliceosomal complex"/>
    <property type="evidence" value="ECO:0007669"/>
    <property type="project" value="TreeGrafter"/>
</dbReference>
<dbReference type="WBParaSite" id="Pan_g8668.t1">
    <property type="protein sequence ID" value="Pan_g8668.t1"/>
    <property type="gene ID" value="Pan_g8668"/>
</dbReference>
<organism evidence="14 15">
    <name type="scientific">Panagrellus redivivus</name>
    <name type="common">Microworm</name>
    <dbReference type="NCBI Taxonomy" id="6233"/>
    <lineage>
        <taxon>Eukaryota</taxon>
        <taxon>Metazoa</taxon>
        <taxon>Ecdysozoa</taxon>
        <taxon>Nematoda</taxon>
        <taxon>Chromadorea</taxon>
        <taxon>Rhabditida</taxon>
        <taxon>Tylenchina</taxon>
        <taxon>Panagrolaimomorpha</taxon>
        <taxon>Panagrolaimoidea</taxon>
        <taxon>Panagrolaimidae</taxon>
        <taxon>Panagrellus</taxon>
    </lineage>
</organism>
<comment type="subcellular location">
    <subcellularLocation>
        <location evidence="1">Nucleus</location>
    </subcellularLocation>
</comment>
<evidence type="ECO:0000256" key="10">
    <source>
        <dbReference type="SAM" id="MobiDB-lite"/>
    </source>
</evidence>
<feature type="compositionally biased region" description="Acidic residues" evidence="10">
    <location>
        <begin position="820"/>
        <end position="837"/>
    </location>
</feature>
<dbReference type="PANTHER" id="PTHR11246">
    <property type="entry name" value="PRE-MRNA SPLICING FACTOR"/>
    <property type="match status" value="1"/>
</dbReference>
<dbReference type="FunFam" id="1.25.40.10:FF:000023">
    <property type="entry name" value="Pre-mRNA-splicing factor SYF1"/>
    <property type="match status" value="1"/>
</dbReference>
<evidence type="ECO:0000256" key="9">
    <source>
        <dbReference type="PROSITE-ProRule" id="PRU00339"/>
    </source>
</evidence>
<sequence>MAVEVEAMEVDAPAPQREIAFTDEDVAYEEDIIRNEFSIRSWQRYIDHKLKTKAPSKAVRLLYERALKIFNRSYKLWYAYLKYRRKLIQGKIPTDVSWEYLCDVYERCLIFLSKMPRIWIDYCDIMVRRGKITETRRIFDRALRALPITQHDRIWPKYVEFVTSHNIPETTIRVYRRYLKVHPEAREDFVEYLIGIDQIDEAANQLAMLVNEDHASSAKGKTTHQLWMDLTTLISKNPNKIHTLKPDPIIRQGIHRYTDQVGILWLALAEYYVRIPNFERARDIYEEALTSVSTVRDFSQIFDAYAKFAERMTSLKMSALEKASKPEDITEKELELELFMSRYEHLIERRPLLLNSILLRQNPSNVHEWLNRVSLYEGLPDKQIVTYKAAIEAIQPKESTGKVADLWISYAKFYEKHNKLTEAQDTFEEAIKVRYPKVGDLATVWSEYVEFILRHSSYEEAVTLLRRAVTAPSKRANFFDENEDVQQRVYKSLQLWSLYADVEETYGTKESCCAVYDKILDLRIATPQVVINYAMFLEESGYFEDAFKVYEKGIGLFRWPLVFDIWNVYLSKFMKRYEGKKLDRARDLFEQCLEHCPKKLAKNIYLLYAKLEEEYGLYRRAMDIYARATSGVEKEEMHLIFNIYIKRAQEHYGLSYTRPIYALAIEKLPEDHSRDFSLKFAQVERNFGEIDRARAIYAHCSEICDPRVHGDFWEIWREFEVAHGNEDTVSEMLRVKRSVQATYNTNVNYMSAQMLATIGGTTQMAGELSAADSMAQLEAKAAAIAAEEAASKRGFGTAGDGRIAFVRGDSKATQESTAENPDEIDVGDDDDDDDDEEGGGKENGGIETQAIPDSVFSSLGGINRDEATTES</sequence>
<dbReference type="InterPro" id="IPR056350">
    <property type="entry name" value="HAT_Syf1_central"/>
</dbReference>
<dbReference type="Proteomes" id="UP000492821">
    <property type="component" value="Unassembled WGS sequence"/>
</dbReference>
<dbReference type="FunFam" id="1.25.40.10:FF:000137">
    <property type="entry name" value="Pre-mRNA-splicing factor syf1"/>
    <property type="match status" value="1"/>
</dbReference>
<dbReference type="GO" id="GO:0000974">
    <property type="term" value="C:Prp19 complex"/>
    <property type="evidence" value="ECO:0007669"/>
    <property type="project" value="TreeGrafter"/>
</dbReference>
<dbReference type="Gene3D" id="1.25.40.10">
    <property type="entry name" value="Tetratricopeptide repeat domain"/>
    <property type="match status" value="4"/>
</dbReference>
<dbReference type="PANTHER" id="PTHR11246:SF5">
    <property type="entry name" value="PRE-MRNA-SPLICING FACTOR SYF1"/>
    <property type="match status" value="1"/>
</dbReference>
<reference evidence="14" key="1">
    <citation type="journal article" date="2013" name="Genetics">
        <title>The draft genome and transcriptome of Panagrellus redivivus are shaped by the harsh demands of a free-living lifestyle.</title>
        <authorList>
            <person name="Srinivasan J."/>
            <person name="Dillman A.R."/>
            <person name="Macchietto M.G."/>
            <person name="Heikkinen L."/>
            <person name="Lakso M."/>
            <person name="Fracchia K.M."/>
            <person name="Antoshechkin I."/>
            <person name="Mortazavi A."/>
            <person name="Wong G."/>
            <person name="Sternberg P.W."/>
        </authorList>
    </citation>
    <scope>NUCLEOTIDE SEQUENCE [LARGE SCALE GENOMIC DNA]</scope>
    <source>
        <strain evidence="14">MT8872</strain>
    </source>
</reference>
<dbReference type="SUPFAM" id="SSF48452">
    <property type="entry name" value="TPR-like"/>
    <property type="match status" value="5"/>
</dbReference>
<feature type="domain" description="Pre-mRNA-splicing factor Syf1-like N-terminal HAT-repeats" evidence="13">
    <location>
        <begin position="24"/>
        <end position="184"/>
    </location>
</feature>
<dbReference type="InterPro" id="IPR045075">
    <property type="entry name" value="Syf1-like"/>
</dbReference>
<keyword evidence="14" id="KW-1185">Reference proteome</keyword>
<protein>
    <recommendedName>
        <fullName evidence="8">Pre-mRNA-splicing factor SYF1</fullName>
    </recommendedName>
</protein>
<evidence type="ECO:0000256" key="3">
    <source>
        <dbReference type="ARBA" id="ARBA00022664"/>
    </source>
</evidence>
<evidence type="ECO:0000256" key="5">
    <source>
        <dbReference type="ARBA" id="ARBA00022737"/>
    </source>
</evidence>
<dbReference type="PROSITE" id="PS50005">
    <property type="entry name" value="TPR"/>
    <property type="match status" value="1"/>
</dbReference>
<accession>A0A7E5A1A3</accession>
<reference evidence="15" key="2">
    <citation type="submission" date="2020-10" db="UniProtKB">
        <authorList>
            <consortium name="WormBaseParasite"/>
        </authorList>
    </citation>
    <scope>IDENTIFICATION</scope>
</reference>
<dbReference type="Pfam" id="PF23233">
    <property type="entry name" value="HAT_Syf1_CNRKL1_N"/>
    <property type="match status" value="1"/>
</dbReference>
<evidence type="ECO:0000256" key="8">
    <source>
        <dbReference type="ARBA" id="ARBA00039472"/>
    </source>
</evidence>
<keyword evidence="6" id="KW-0508">mRNA splicing</keyword>
<dbReference type="FunFam" id="1.25.40.10:FF:001071">
    <property type="entry name" value="pre-mRNA-splicing factor SYF1-like"/>
    <property type="match status" value="1"/>
</dbReference>
<dbReference type="AlphaFoldDB" id="A0A7E5A1A3"/>
<evidence type="ECO:0000256" key="7">
    <source>
        <dbReference type="ARBA" id="ARBA00023242"/>
    </source>
</evidence>
<dbReference type="GO" id="GO:0071007">
    <property type="term" value="C:U2-type catalytic step 2 spliceosome"/>
    <property type="evidence" value="ECO:0007669"/>
    <property type="project" value="TreeGrafter"/>
</dbReference>
<dbReference type="InterPro" id="IPR019734">
    <property type="entry name" value="TPR_rpt"/>
</dbReference>
<dbReference type="InterPro" id="IPR003107">
    <property type="entry name" value="HAT"/>
</dbReference>
<evidence type="ECO:0000259" key="12">
    <source>
        <dbReference type="Pfam" id="PF23231"/>
    </source>
</evidence>
<name>A0A7E5A1A3_PANRE</name>
<keyword evidence="7" id="KW-0539">Nucleus</keyword>
<evidence type="ECO:0000256" key="1">
    <source>
        <dbReference type="ARBA" id="ARBA00004123"/>
    </source>
</evidence>
<feature type="domain" description="Pre-mRNA-splicing factor Syf1/CRNKL1-like C-terminal HAT-repeats" evidence="12">
    <location>
        <begin position="396"/>
        <end position="789"/>
    </location>
</feature>
<dbReference type="GO" id="GO:0000349">
    <property type="term" value="P:generation of catalytic spliceosome for first transesterification step"/>
    <property type="evidence" value="ECO:0007669"/>
    <property type="project" value="TreeGrafter"/>
</dbReference>
<evidence type="ECO:0000313" key="15">
    <source>
        <dbReference type="WBParaSite" id="Pan_g8668.t1"/>
    </source>
</evidence>
<dbReference type="Pfam" id="PF23231">
    <property type="entry name" value="HAT_Syf1_CNRKL1_C"/>
    <property type="match status" value="1"/>
</dbReference>
<dbReference type="InterPro" id="IPR011990">
    <property type="entry name" value="TPR-like_helical_dom_sf"/>
</dbReference>
<feature type="domain" description="Pre-mRNA-splicing factor SYF1 central HAT repeats" evidence="11">
    <location>
        <begin position="187"/>
        <end position="394"/>
    </location>
</feature>
<feature type="region of interest" description="Disordered" evidence="10">
    <location>
        <begin position="808"/>
        <end position="871"/>
    </location>
</feature>
<evidence type="ECO:0000256" key="6">
    <source>
        <dbReference type="ARBA" id="ARBA00023187"/>
    </source>
</evidence>
<keyword evidence="9" id="KW-0802">TPR repeat</keyword>